<dbReference type="KEGG" id="cel:CELE_W08D2.8"/>
<dbReference type="PROSITE" id="PS50011">
    <property type="entry name" value="PROTEIN_KINASE_DOM"/>
    <property type="match status" value="1"/>
</dbReference>
<dbReference type="InterPro" id="IPR001245">
    <property type="entry name" value="Ser-Thr/Tyr_kinase_cat_dom"/>
</dbReference>
<feature type="compositionally biased region" description="Basic and acidic residues" evidence="10">
    <location>
        <begin position="496"/>
        <end position="508"/>
    </location>
</feature>
<dbReference type="HOGENOM" id="CLU_000288_7_2_1"/>
<dbReference type="SMR" id="G5EBM6"/>
<feature type="compositionally biased region" description="Basic and acidic residues" evidence="10">
    <location>
        <begin position="455"/>
        <end position="471"/>
    </location>
</feature>
<dbReference type="AGR" id="WB:WBGene00002204"/>
<dbReference type="PROSITE" id="PS50001">
    <property type="entry name" value="SH2"/>
    <property type="match status" value="1"/>
</dbReference>
<evidence type="ECO:0000259" key="11">
    <source>
        <dbReference type="PROSITE" id="PS50001"/>
    </source>
</evidence>
<dbReference type="SMART" id="SM00252">
    <property type="entry name" value="SH2"/>
    <property type="match status" value="1"/>
</dbReference>
<dbReference type="eggNOG" id="KOG0194">
    <property type="taxonomic scope" value="Eukaryota"/>
</dbReference>
<evidence type="ECO:0000256" key="1">
    <source>
        <dbReference type="ARBA" id="ARBA00022679"/>
    </source>
</evidence>
<evidence type="ECO:0000313" key="15">
    <source>
        <dbReference type="WormBase" id="W08D2.8"/>
    </source>
</evidence>
<dbReference type="InterPro" id="IPR020635">
    <property type="entry name" value="Tyr_kinase_cat_dom"/>
</dbReference>
<dbReference type="GeneID" id="177826"/>
<dbReference type="GO" id="GO:0007169">
    <property type="term" value="P:cell surface receptor protein tyrosine kinase signaling pathway"/>
    <property type="evidence" value="ECO:0000318"/>
    <property type="project" value="GO_Central"/>
</dbReference>
<dbReference type="PANTHER" id="PTHR24418">
    <property type="entry name" value="TYROSINE-PROTEIN KINASE"/>
    <property type="match status" value="1"/>
</dbReference>
<dbReference type="SMART" id="SM00219">
    <property type="entry name" value="TyrKc"/>
    <property type="match status" value="1"/>
</dbReference>
<proteinExistence type="inferred from homology"/>
<dbReference type="GO" id="GO:0005886">
    <property type="term" value="C:plasma membrane"/>
    <property type="evidence" value="ECO:0000318"/>
    <property type="project" value="GO_Central"/>
</dbReference>
<dbReference type="CTD" id="177826"/>
<keyword evidence="5 9" id="KW-0829">Tyrosine-protein kinase</keyword>
<dbReference type="GO" id="GO:0005524">
    <property type="term" value="F:ATP binding"/>
    <property type="evidence" value="ECO:0007669"/>
    <property type="project" value="UniProtKB-UniRule"/>
</dbReference>
<dbReference type="FunCoup" id="G5EBM6">
    <property type="interactions" value="2"/>
</dbReference>
<evidence type="ECO:0000256" key="8">
    <source>
        <dbReference type="PROSITE-ProRule" id="PRU10141"/>
    </source>
</evidence>
<dbReference type="Proteomes" id="UP000001940">
    <property type="component" value="Chromosome IV"/>
</dbReference>
<evidence type="ECO:0000256" key="3">
    <source>
        <dbReference type="ARBA" id="ARBA00022777"/>
    </source>
</evidence>
<evidence type="ECO:0000259" key="12">
    <source>
        <dbReference type="PROSITE" id="PS50011"/>
    </source>
</evidence>
<dbReference type="Gene3D" id="1.10.510.10">
    <property type="entry name" value="Transferase(Phosphotransferase) domain 1"/>
    <property type="match status" value="1"/>
</dbReference>
<evidence type="ECO:0000256" key="2">
    <source>
        <dbReference type="ARBA" id="ARBA00022741"/>
    </source>
</evidence>
<dbReference type="InParanoid" id="G5EBM6"/>
<dbReference type="Bgee" id="WBGene00002204">
    <property type="expression patterns" value="Expressed in material anatomical entity and 2 other cell types or tissues"/>
</dbReference>
<keyword evidence="3 9" id="KW-0418">Kinase</keyword>
<feature type="domain" description="SH2" evidence="11">
    <location>
        <begin position="72"/>
        <end position="152"/>
    </location>
</feature>
<dbReference type="PROSITE" id="PS00107">
    <property type="entry name" value="PROTEIN_KINASE_ATP"/>
    <property type="match status" value="1"/>
</dbReference>
<evidence type="ECO:0000256" key="5">
    <source>
        <dbReference type="ARBA" id="ARBA00023137"/>
    </source>
</evidence>
<dbReference type="PaxDb" id="6239-W08D2.8"/>
<dbReference type="CDD" id="cd00192">
    <property type="entry name" value="PTKc"/>
    <property type="match status" value="1"/>
</dbReference>
<keyword evidence="1 9" id="KW-0808">Transferase</keyword>
<dbReference type="SUPFAM" id="SSF55550">
    <property type="entry name" value="SH2 domain"/>
    <property type="match status" value="1"/>
</dbReference>
<evidence type="ECO:0000256" key="9">
    <source>
        <dbReference type="RuleBase" id="RU362096"/>
    </source>
</evidence>
<dbReference type="PRINTS" id="PR00109">
    <property type="entry name" value="TYRKINASE"/>
</dbReference>
<name>G5EBM6_CAEEL</name>
<sequence length="543" mass="61965">MKTPDQKSCETAESSNTKYSPNLVIDGAAVSNEDVAGKVADLEYAHSFPDLVLNVEKHDDEYIKSFLLQRNWYHGMMFGKAAEKLLKWESSYIVRRSMGPTHKFLCITARVEDKYFHFQFNWNSEGWSCPILYEKFPRIPVKRYEHIYQLLDAWSLVVNQLVPISRCSMILQHSSIALENQLGRGAFGEVIKAKYVPMGATVPTEVAVKRLIGDAKRPQLVDFCNEANIMTLLEHKNIVALYGFASLQQPIMLVIEFVPGGDLRKYLQRTPNVPSKQIIKFAMEIASGMKHLSSKNVIHRDLAARNCLITKELNVKISDFGLSVNESETKMKSLKKAPIRWLSPETFSKGLFNEKTDVWSYGVLLTELMTRCAHDPLWPKNLKQVQKWIKESEHPHKIEDGDPSELKEIVDACCAKIPSVRINFREVKNRLAMLQQKKKTLELDAQKPMSPNPAIEKKKSEDRRNNMDRRNKTNRKSHTSTDRTNSNNTLTRKKSRDAGKNDRSNERKNKAKGGNLSVDGTNKSSRRKEQKGAVGISQEMVTK</sequence>
<keyword evidence="2 8" id="KW-0547">Nucleotide-binding</keyword>
<protein>
    <recommendedName>
        <fullName evidence="9">Tyrosine-protein kinase</fullName>
        <ecNumber evidence="9">2.7.10.2</ecNumber>
    </recommendedName>
</protein>
<dbReference type="InterPro" id="IPR008266">
    <property type="entry name" value="Tyr_kinase_AS"/>
</dbReference>
<dbReference type="STRING" id="6239.W08D2.8.1"/>
<dbReference type="Gene3D" id="3.30.200.20">
    <property type="entry name" value="Phosphorylase Kinase, domain 1"/>
    <property type="match status" value="1"/>
</dbReference>
<dbReference type="Reactome" id="R-CEL-9013407">
    <property type="pathway name" value="RHOH GTPase cycle"/>
</dbReference>
<dbReference type="OrthoDB" id="4062651at2759"/>
<dbReference type="PhylomeDB" id="G5EBM6"/>
<dbReference type="InterPro" id="IPR011009">
    <property type="entry name" value="Kinase-like_dom_sf"/>
</dbReference>
<dbReference type="InterPro" id="IPR000719">
    <property type="entry name" value="Prot_kinase_dom"/>
</dbReference>
<dbReference type="EC" id="2.7.10.2" evidence="9"/>
<dbReference type="InterPro" id="IPR036860">
    <property type="entry name" value="SH2_dom_sf"/>
</dbReference>
<dbReference type="CDD" id="cd00173">
    <property type="entry name" value="SH2"/>
    <property type="match status" value="1"/>
</dbReference>
<dbReference type="Gene3D" id="3.30.505.10">
    <property type="entry name" value="SH2 domain"/>
    <property type="match status" value="1"/>
</dbReference>
<evidence type="ECO:0000313" key="14">
    <source>
        <dbReference type="Proteomes" id="UP000001940"/>
    </source>
</evidence>
<dbReference type="AlphaFoldDB" id="G5EBM6"/>
<evidence type="ECO:0000256" key="4">
    <source>
        <dbReference type="ARBA" id="ARBA00022840"/>
    </source>
</evidence>
<gene>
    <name evidence="13 15" type="primary">kin-21</name>
    <name evidence="13" type="ORF">CELE_W08D2.8</name>
    <name evidence="15" type="ORF">W08D2.8</name>
</gene>
<organism evidence="13 14">
    <name type="scientific">Caenorhabditis elegans</name>
    <dbReference type="NCBI Taxonomy" id="6239"/>
    <lineage>
        <taxon>Eukaryota</taxon>
        <taxon>Metazoa</taxon>
        <taxon>Ecdysozoa</taxon>
        <taxon>Nematoda</taxon>
        <taxon>Chromadorea</taxon>
        <taxon>Rhabditida</taxon>
        <taxon>Rhabditina</taxon>
        <taxon>Rhabditomorpha</taxon>
        <taxon>Rhabditoidea</taxon>
        <taxon>Rhabditidae</taxon>
        <taxon>Peloderinae</taxon>
        <taxon>Caenorhabditis</taxon>
    </lineage>
</organism>
<reference evidence="13 14" key="1">
    <citation type="journal article" date="1998" name="Science">
        <title>Genome sequence of the nematode C. elegans: a platform for investigating biology.</title>
        <authorList>
            <consortium name="The C. elegans sequencing consortium"/>
            <person name="Sulson J.E."/>
            <person name="Waterston R."/>
        </authorList>
    </citation>
    <scope>NUCLEOTIDE SEQUENCE [LARGE SCALE GENOMIC DNA]</scope>
    <source>
        <strain evidence="13 14">Bristol N2</strain>
    </source>
</reference>
<dbReference type="GO" id="GO:0004715">
    <property type="term" value="F:non-membrane spanning protein tyrosine kinase activity"/>
    <property type="evidence" value="ECO:0000318"/>
    <property type="project" value="GO_Central"/>
</dbReference>
<dbReference type="FunFam" id="1.10.510.10:FF:001700">
    <property type="entry name" value="Tyrosine-protein kinase"/>
    <property type="match status" value="1"/>
</dbReference>
<dbReference type="EMBL" id="BX284604">
    <property type="protein sequence ID" value="CAA94238.2"/>
    <property type="molecule type" value="Genomic_DNA"/>
</dbReference>
<accession>G5EBM6</accession>
<dbReference type="InterPro" id="IPR017441">
    <property type="entry name" value="Protein_kinase_ATP_BS"/>
</dbReference>
<dbReference type="IntAct" id="G5EBM6">
    <property type="interactions" value="1"/>
</dbReference>
<feature type="binding site" evidence="8">
    <location>
        <position position="209"/>
    </location>
    <ligand>
        <name>ATP</name>
        <dbReference type="ChEBI" id="CHEBI:30616"/>
    </ligand>
</feature>
<keyword evidence="4 8" id="KW-0067">ATP-binding</keyword>
<evidence type="ECO:0000256" key="10">
    <source>
        <dbReference type="SAM" id="MobiDB-lite"/>
    </source>
</evidence>
<evidence type="ECO:0000256" key="6">
    <source>
        <dbReference type="ARBA" id="ARBA00051245"/>
    </source>
</evidence>
<feature type="domain" description="Protein kinase" evidence="12">
    <location>
        <begin position="176"/>
        <end position="434"/>
    </location>
</feature>
<evidence type="ECO:0000256" key="7">
    <source>
        <dbReference type="PROSITE-ProRule" id="PRU00191"/>
    </source>
</evidence>
<keyword evidence="14" id="KW-1185">Reference proteome</keyword>
<dbReference type="GO" id="GO:0030154">
    <property type="term" value="P:cell differentiation"/>
    <property type="evidence" value="ECO:0000318"/>
    <property type="project" value="GO_Central"/>
</dbReference>
<dbReference type="PROSITE" id="PS00109">
    <property type="entry name" value="PROTEIN_KINASE_TYR"/>
    <property type="match status" value="1"/>
</dbReference>
<comment type="catalytic activity">
    <reaction evidence="6 9">
        <text>L-tyrosyl-[protein] + ATP = O-phospho-L-tyrosyl-[protein] + ADP + H(+)</text>
        <dbReference type="Rhea" id="RHEA:10596"/>
        <dbReference type="Rhea" id="RHEA-COMP:10136"/>
        <dbReference type="Rhea" id="RHEA-COMP:20101"/>
        <dbReference type="ChEBI" id="CHEBI:15378"/>
        <dbReference type="ChEBI" id="CHEBI:30616"/>
        <dbReference type="ChEBI" id="CHEBI:46858"/>
        <dbReference type="ChEBI" id="CHEBI:61978"/>
        <dbReference type="ChEBI" id="CHEBI:456216"/>
        <dbReference type="EC" id="2.7.10.2"/>
    </reaction>
</comment>
<dbReference type="WormBase" id="W08D2.8">
    <property type="protein sequence ID" value="CE35637"/>
    <property type="gene ID" value="WBGene00002204"/>
    <property type="gene designation" value="kin-21"/>
</dbReference>
<dbReference type="InterPro" id="IPR000980">
    <property type="entry name" value="SH2"/>
</dbReference>
<dbReference type="OMA" id="WYHGVMF"/>
<dbReference type="PIR" id="T23425">
    <property type="entry name" value="T23425"/>
</dbReference>
<comment type="similarity">
    <text evidence="9">Belongs to the protein kinase superfamily. Tyr protein kinase family.</text>
</comment>
<evidence type="ECO:0000313" key="13">
    <source>
        <dbReference type="EMBL" id="CAA94238.2"/>
    </source>
</evidence>
<dbReference type="GO" id="GO:0005102">
    <property type="term" value="F:signaling receptor binding"/>
    <property type="evidence" value="ECO:0000318"/>
    <property type="project" value="GO_Central"/>
</dbReference>
<dbReference type="FunFam" id="3.30.505.10:FF:000108">
    <property type="entry name" value="Tyrosine-protein kinase"/>
    <property type="match status" value="1"/>
</dbReference>
<dbReference type="InterPro" id="IPR050198">
    <property type="entry name" value="Non-receptor_tyrosine_kinases"/>
</dbReference>
<dbReference type="Pfam" id="PF07714">
    <property type="entry name" value="PK_Tyr_Ser-Thr"/>
    <property type="match status" value="1"/>
</dbReference>
<feature type="region of interest" description="Disordered" evidence="10">
    <location>
        <begin position="442"/>
        <end position="543"/>
    </location>
</feature>
<keyword evidence="7" id="KW-0727">SH2 domain</keyword>
<dbReference type="SUPFAM" id="SSF56112">
    <property type="entry name" value="Protein kinase-like (PK-like)"/>
    <property type="match status" value="1"/>
</dbReference>
<dbReference type="FunFam" id="3.30.200.20:FF:000832">
    <property type="entry name" value="Tyrosine-protein kinase"/>
    <property type="match status" value="1"/>
</dbReference>
<dbReference type="RefSeq" id="NP_501758.2">
    <property type="nucleotide sequence ID" value="NM_069357.4"/>
</dbReference>